<comment type="caution">
    <text evidence="1">The sequence shown here is derived from an EMBL/GenBank/DDBJ whole genome shotgun (WGS) entry which is preliminary data.</text>
</comment>
<dbReference type="Pfam" id="PF08852">
    <property type="entry name" value="DUF1822"/>
    <property type="match status" value="1"/>
</dbReference>
<reference evidence="1" key="1">
    <citation type="journal article" date="2015" name="Genome Announc.">
        <title>Draft Genome Sequence of Tolypothrix boutellei Strain VB521301.</title>
        <authorList>
            <person name="Chandrababunaidu M.M."/>
            <person name="Singh D."/>
            <person name="Sen D."/>
            <person name="Bhan S."/>
            <person name="Das S."/>
            <person name="Gupta A."/>
            <person name="Adhikary S.P."/>
            <person name="Tripathy S."/>
        </authorList>
    </citation>
    <scope>NUCLEOTIDE SEQUENCE</scope>
    <source>
        <strain evidence="1">VB521301</strain>
    </source>
</reference>
<accession>A0A0C1R8X7</accession>
<evidence type="ECO:0008006" key="2">
    <source>
        <dbReference type="Google" id="ProtNLM"/>
    </source>
</evidence>
<organism evidence="1">
    <name type="scientific">Tolypothrix bouteillei VB521301</name>
    <dbReference type="NCBI Taxonomy" id="1479485"/>
    <lineage>
        <taxon>Bacteria</taxon>
        <taxon>Bacillati</taxon>
        <taxon>Cyanobacteriota</taxon>
        <taxon>Cyanophyceae</taxon>
        <taxon>Nostocales</taxon>
        <taxon>Tolypothrichaceae</taxon>
        <taxon>Tolypothrix</taxon>
    </lineage>
</organism>
<dbReference type="STRING" id="1479485.DA73_0201320"/>
<name>A0A0C1R8X7_9CYAN</name>
<dbReference type="EMBL" id="JHEG02000001">
    <property type="protein sequence ID" value="KIE14004.1"/>
    <property type="molecule type" value="Genomic_DNA"/>
</dbReference>
<dbReference type="AlphaFoldDB" id="A0A0C1R8X7"/>
<protein>
    <recommendedName>
        <fullName evidence="2">DUF1822 domain-containing protein</fullName>
    </recommendedName>
</protein>
<proteinExistence type="predicted"/>
<dbReference type="InterPro" id="IPR014951">
    <property type="entry name" value="DUF1822"/>
</dbReference>
<gene>
    <name evidence="1" type="ORF">DA73_0201320</name>
</gene>
<sequence>MMSNKTDCLTFTGPISPGERRLAEQLCRQQATPEKGEQVRLNTLSVSFVNSYLQCMGFETDLEASDSWNPVQHLLMDVADLSLKNLGSLECRPVLPGEQFVYVPPEAQSNRIGYVAVQISQSFREAKLLGFVKEVSDNVLSIAHLHSLEDLLDYLEYLAKSNTAKLAEDSLTVNKKLVKLTQWIEKIFDVDWQEIQALLGNQPIYAGSSLRSTKGDLVSRGKLINLGKLLTEQSVVLVVTLTPDNEQEMDVIVEVHPTSKDNYLPSNLHLTLLDCDGASVMEAQTRSTNKNIQLEFSCEIGERFSVKLALGDISAIESFAI</sequence>
<evidence type="ECO:0000313" key="1">
    <source>
        <dbReference type="EMBL" id="KIE14004.1"/>
    </source>
</evidence>